<dbReference type="PATRIC" id="fig|33881.3.peg.624"/>
<evidence type="ECO:0000313" key="2">
    <source>
        <dbReference type="Proteomes" id="UP000078252"/>
    </source>
</evidence>
<sequence>MPSQTAMRRLAMASAVVPKTAPSGSELRRVSAVTNSDEPIYETADGEFALYEDGSWDALQDGRRVHSGAFDRGDMYGLAEELLRVAQSRIGLHDLDRIEAH</sequence>
<proteinExistence type="predicted"/>
<reference evidence="1 2" key="1">
    <citation type="journal article" date="2016" name="Front. Microbiol.">
        <title>Genomic Resource of Rice Seed Associated Bacteria.</title>
        <authorList>
            <person name="Midha S."/>
            <person name="Bansal K."/>
            <person name="Sharma S."/>
            <person name="Kumar N."/>
            <person name="Patil P.P."/>
            <person name="Chaudhry V."/>
            <person name="Patil P.B."/>
        </authorList>
    </citation>
    <scope>NUCLEOTIDE SEQUENCE [LARGE SCALE GENOMIC DNA]</scope>
    <source>
        <strain evidence="1 2">NS184</strain>
    </source>
</reference>
<protein>
    <submittedName>
        <fullName evidence="1">Uncharacterized protein</fullName>
    </submittedName>
</protein>
<dbReference type="AlphaFoldDB" id="A0A175RFD5"/>
<accession>A0A175RFD5</accession>
<gene>
    <name evidence="1" type="ORF">NS184_16980</name>
</gene>
<name>A0A175RFD5_9MICO</name>
<evidence type="ECO:0000313" key="1">
    <source>
        <dbReference type="EMBL" id="KTR02053.1"/>
    </source>
</evidence>
<dbReference type="Proteomes" id="UP000078252">
    <property type="component" value="Unassembled WGS sequence"/>
</dbReference>
<comment type="caution">
    <text evidence="1">The sequence shown here is derived from an EMBL/GenBank/DDBJ whole genome shotgun (WGS) entry which is preliminary data.</text>
</comment>
<organism evidence="1 2">
    <name type="scientific">Curtobacterium luteum</name>
    <dbReference type="NCBI Taxonomy" id="33881"/>
    <lineage>
        <taxon>Bacteria</taxon>
        <taxon>Bacillati</taxon>
        <taxon>Actinomycetota</taxon>
        <taxon>Actinomycetes</taxon>
        <taxon>Micrococcales</taxon>
        <taxon>Microbacteriaceae</taxon>
        <taxon>Curtobacterium</taxon>
    </lineage>
</organism>
<dbReference type="EMBL" id="LDQC01000164">
    <property type="protein sequence ID" value="KTR02053.1"/>
    <property type="molecule type" value="Genomic_DNA"/>
</dbReference>